<accession>A0AAD7S1X3</accession>
<evidence type="ECO:0000313" key="7">
    <source>
        <dbReference type="EMBL" id="KAJ8394403.1"/>
    </source>
</evidence>
<evidence type="ECO:0000256" key="4">
    <source>
        <dbReference type="ARBA" id="ARBA00023136"/>
    </source>
</evidence>
<evidence type="ECO:0000256" key="3">
    <source>
        <dbReference type="ARBA" id="ARBA00022989"/>
    </source>
</evidence>
<dbReference type="Pfam" id="PF00083">
    <property type="entry name" value="Sugar_tr"/>
    <property type="match status" value="1"/>
</dbReference>
<keyword evidence="4 5" id="KW-0472">Membrane</keyword>
<dbReference type="InterPro" id="IPR036259">
    <property type="entry name" value="MFS_trans_sf"/>
</dbReference>
<dbReference type="AlphaFoldDB" id="A0AAD7S1X3"/>
<dbReference type="Proteomes" id="UP001221898">
    <property type="component" value="Unassembled WGS sequence"/>
</dbReference>
<organism evidence="7 8">
    <name type="scientific">Aldrovandia affinis</name>
    <dbReference type="NCBI Taxonomy" id="143900"/>
    <lineage>
        <taxon>Eukaryota</taxon>
        <taxon>Metazoa</taxon>
        <taxon>Chordata</taxon>
        <taxon>Craniata</taxon>
        <taxon>Vertebrata</taxon>
        <taxon>Euteleostomi</taxon>
        <taxon>Actinopterygii</taxon>
        <taxon>Neopterygii</taxon>
        <taxon>Teleostei</taxon>
        <taxon>Notacanthiformes</taxon>
        <taxon>Halosauridae</taxon>
        <taxon>Aldrovandia</taxon>
    </lineage>
</organism>
<gene>
    <name evidence="7" type="ORF">AAFF_G00046140</name>
</gene>
<sequence length="114" mass="12675">MSAMLFADLLGLAIFLVMVGKFGFTAFYAVVYVYTAEVFPTVLRNVGFGVCSSAGRLGSILVPYVLYLGSYNPFLPYIVMGIFTLGACTVNIFLPETFNRKLPETMDQMQKCRR</sequence>
<dbReference type="SUPFAM" id="SSF103473">
    <property type="entry name" value="MFS general substrate transporter"/>
    <property type="match status" value="1"/>
</dbReference>
<dbReference type="InterPro" id="IPR005828">
    <property type="entry name" value="MFS_sugar_transport-like"/>
</dbReference>
<feature type="transmembrane region" description="Helical" evidence="5">
    <location>
        <begin position="74"/>
        <end position="94"/>
    </location>
</feature>
<dbReference type="GO" id="GO:0016020">
    <property type="term" value="C:membrane"/>
    <property type="evidence" value="ECO:0007669"/>
    <property type="project" value="UniProtKB-SubCell"/>
</dbReference>
<dbReference type="Gene3D" id="1.20.1250.20">
    <property type="entry name" value="MFS general substrate transporter like domains"/>
    <property type="match status" value="1"/>
</dbReference>
<evidence type="ECO:0000256" key="5">
    <source>
        <dbReference type="SAM" id="Phobius"/>
    </source>
</evidence>
<comment type="caution">
    <text evidence="7">The sequence shown here is derived from an EMBL/GenBank/DDBJ whole genome shotgun (WGS) entry which is preliminary data.</text>
</comment>
<feature type="transmembrane region" description="Helical" evidence="5">
    <location>
        <begin position="46"/>
        <end position="68"/>
    </location>
</feature>
<keyword evidence="8" id="KW-1185">Reference proteome</keyword>
<keyword evidence="3 5" id="KW-1133">Transmembrane helix</keyword>
<reference evidence="7" key="1">
    <citation type="journal article" date="2023" name="Science">
        <title>Genome structures resolve the early diversification of teleost fishes.</title>
        <authorList>
            <person name="Parey E."/>
            <person name="Louis A."/>
            <person name="Montfort J."/>
            <person name="Bouchez O."/>
            <person name="Roques C."/>
            <person name="Iampietro C."/>
            <person name="Lluch J."/>
            <person name="Castinel A."/>
            <person name="Donnadieu C."/>
            <person name="Desvignes T."/>
            <person name="Floi Bucao C."/>
            <person name="Jouanno E."/>
            <person name="Wen M."/>
            <person name="Mejri S."/>
            <person name="Dirks R."/>
            <person name="Jansen H."/>
            <person name="Henkel C."/>
            <person name="Chen W.J."/>
            <person name="Zahm M."/>
            <person name="Cabau C."/>
            <person name="Klopp C."/>
            <person name="Thompson A.W."/>
            <person name="Robinson-Rechavi M."/>
            <person name="Braasch I."/>
            <person name="Lecointre G."/>
            <person name="Bobe J."/>
            <person name="Postlethwait J.H."/>
            <person name="Berthelot C."/>
            <person name="Roest Crollius H."/>
            <person name="Guiguen Y."/>
        </authorList>
    </citation>
    <scope>NUCLEOTIDE SEQUENCE</scope>
    <source>
        <strain evidence="7">NC1722</strain>
    </source>
</reference>
<dbReference type="EMBL" id="JAINUG010000126">
    <property type="protein sequence ID" value="KAJ8394403.1"/>
    <property type="molecule type" value="Genomic_DNA"/>
</dbReference>
<evidence type="ECO:0000313" key="8">
    <source>
        <dbReference type="Proteomes" id="UP001221898"/>
    </source>
</evidence>
<evidence type="ECO:0000256" key="1">
    <source>
        <dbReference type="ARBA" id="ARBA00004141"/>
    </source>
</evidence>
<dbReference type="PROSITE" id="PS50850">
    <property type="entry name" value="MFS"/>
    <property type="match status" value="1"/>
</dbReference>
<dbReference type="PANTHER" id="PTHR24064">
    <property type="entry name" value="SOLUTE CARRIER FAMILY 22 MEMBER"/>
    <property type="match status" value="1"/>
</dbReference>
<protein>
    <recommendedName>
        <fullName evidence="6">Major facilitator superfamily (MFS) profile domain-containing protein</fullName>
    </recommendedName>
</protein>
<evidence type="ECO:0000259" key="6">
    <source>
        <dbReference type="PROSITE" id="PS50850"/>
    </source>
</evidence>
<feature type="domain" description="Major facilitator superfamily (MFS) profile" evidence="6">
    <location>
        <begin position="1"/>
        <end position="98"/>
    </location>
</feature>
<dbReference type="InterPro" id="IPR020846">
    <property type="entry name" value="MFS_dom"/>
</dbReference>
<comment type="subcellular location">
    <subcellularLocation>
        <location evidence="1">Membrane</location>
        <topology evidence="1">Multi-pass membrane protein</topology>
    </subcellularLocation>
</comment>
<name>A0AAD7S1X3_9TELE</name>
<evidence type="ECO:0000256" key="2">
    <source>
        <dbReference type="ARBA" id="ARBA00022692"/>
    </source>
</evidence>
<proteinExistence type="predicted"/>
<feature type="transmembrane region" description="Helical" evidence="5">
    <location>
        <begin position="12"/>
        <end position="34"/>
    </location>
</feature>
<keyword evidence="2 5" id="KW-0812">Transmembrane</keyword>
<dbReference type="GO" id="GO:0022857">
    <property type="term" value="F:transmembrane transporter activity"/>
    <property type="evidence" value="ECO:0007669"/>
    <property type="project" value="InterPro"/>
</dbReference>